<dbReference type="AlphaFoldDB" id="A0A6J4UQ94"/>
<accession>A0A6J4UQ94</accession>
<evidence type="ECO:0000256" key="1">
    <source>
        <dbReference type="ARBA" id="ARBA00022692"/>
    </source>
</evidence>
<feature type="compositionally biased region" description="Low complexity" evidence="4">
    <location>
        <begin position="301"/>
        <end position="311"/>
    </location>
</feature>
<feature type="transmembrane region" description="Helical" evidence="5">
    <location>
        <begin position="169"/>
        <end position="188"/>
    </location>
</feature>
<feature type="region of interest" description="Disordered" evidence="4">
    <location>
        <begin position="293"/>
        <end position="322"/>
    </location>
</feature>
<organism evidence="6">
    <name type="scientific">uncultured Thermomicrobiales bacterium</name>
    <dbReference type="NCBI Taxonomy" id="1645740"/>
    <lineage>
        <taxon>Bacteria</taxon>
        <taxon>Pseudomonadati</taxon>
        <taxon>Thermomicrobiota</taxon>
        <taxon>Thermomicrobia</taxon>
        <taxon>Thermomicrobiales</taxon>
        <taxon>environmental samples</taxon>
    </lineage>
</organism>
<evidence type="ECO:0008006" key="7">
    <source>
        <dbReference type="Google" id="ProtNLM"/>
    </source>
</evidence>
<dbReference type="InterPro" id="IPR011701">
    <property type="entry name" value="MFS"/>
</dbReference>
<dbReference type="PANTHER" id="PTHR23530:SF1">
    <property type="entry name" value="PERMEASE, MAJOR FACILITATOR SUPERFAMILY-RELATED"/>
    <property type="match status" value="1"/>
</dbReference>
<feature type="region of interest" description="Disordered" evidence="4">
    <location>
        <begin position="1"/>
        <end position="31"/>
    </location>
</feature>
<feature type="transmembrane region" description="Helical" evidence="5">
    <location>
        <begin position="102"/>
        <end position="121"/>
    </location>
</feature>
<dbReference type="GO" id="GO:0022857">
    <property type="term" value="F:transmembrane transporter activity"/>
    <property type="evidence" value="ECO:0007669"/>
    <property type="project" value="InterPro"/>
</dbReference>
<reference evidence="6" key="1">
    <citation type="submission" date="2020-02" db="EMBL/GenBank/DDBJ databases">
        <authorList>
            <person name="Meier V. D."/>
        </authorList>
    </citation>
    <scope>NUCLEOTIDE SEQUENCE</scope>
    <source>
        <strain evidence="6">AVDCRST_MAG59</strain>
    </source>
</reference>
<evidence type="ECO:0000256" key="5">
    <source>
        <dbReference type="SAM" id="Phobius"/>
    </source>
</evidence>
<keyword evidence="2 5" id="KW-1133">Transmembrane helix</keyword>
<protein>
    <recommendedName>
        <fullName evidence="7">Major facilitator superfamily (MFS) profile domain-containing protein</fullName>
    </recommendedName>
</protein>
<dbReference type="SUPFAM" id="SSF103473">
    <property type="entry name" value="MFS general substrate transporter"/>
    <property type="match status" value="1"/>
</dbReference>
<keyword evidence="3 5" id="KW-0472">Membrane</keyword>
<name>A0A6J4UQ94_9BACT</name>
<dbReference type="PANTHER" id="PTHR23530">
    <property type="entry name" value="TRANSPORT PROTEIN-RELATED"/>
    <property type="match status" value="1"/>
</dbReference>
<evidence type="ECO:0000256" key="4">
    <source>
        <dbReference type="SAM" id="MobiDB-lite"/>
    </source>
</evidence>
<dbReference type="InterPro" id="IPR053160">
    <property type="entry name" value="MFS_DHA3_Transporter"/>
</dbReference>
<gene>
    <name evidence="6" type="ORF">AVDCRST_MAG59-2224</name>
</gene>
<proteinExistence type="predicted"/>
<keyword evidence="1 5" id="KW-0812">Transmembrane</keyword>
<evidence type="ECO:0000256" key="2">
    <source>
        <dbReference type="ARBA" id="ARBA00022989"/>
    </source>
</evidence>
<evidence type="ECO:0000313" key="6">
    <source>
        <dbReference type="EMBL" id="CAA9556878.1"/>
    </source>
</evidence>
<dbReference type="Pfam" id="PF07690">
    <property type="entry name" value="MFS_1"/>
    <property type="match status" value="1"/>
</dbReference>
<dbReference type="Gene3D" id="1.20.1250.20">
    <property type="entry name" value="MFS general substrate transporter like domains"/>
    <property type="match status" value="1"/>
</dbReference>
<dbReference type="EMBL" id="CADCWF010000141">
    <property type="protein sequence ID" value="CAA9556878.1"/>
    <property type="molecule type" value="Genomic_DNA"/>
</dbReference>
<dbReference type="InterPro" id="IPR036259">
    <property type="entry name" value="MFS_trans_sf"/>
</dbReference>
<feature type="region of interest" description="Disordered" evidence="4">
    <location>
        <begin position="206"/>
        <end position="279"/>
    </location>
</feature>
<evidence type="ECO:0000256" key="3">
    <source>
        <dbReference type="ARBA" id="ARBA00023136"/>
    </source>
</evidence>
<dbReference type="CDD" id="cd06174">
    <property type="entry name" value="MFS"/>
    <property type="match status" value="1"/>
</dbReference>
<sequence>MTGGSRAGERAPGAEAGDSPPVVDDPVASFPPEAPTSPGLTRFYAFQTLAEFSFTGGIWILYLRHRGFSLAEIGLAESVFHLAPITLELPSGSFADVLGRKWSLVAGALLIALSAGLMLRVDSLWILLPAMYLNGAAYAFRSGATQAFLYDSLAAGEESGRFTGLWGRLLSASYVVFAATTWLGAALAERDLALRADGRLRAGSRLAGGGAARAGAPARRPPGDGPHRPRRARHRPGAAGSGPAPRLRRAVFHALDPRRPLRPGGAGRAGTAPVPDRAGHRRHLPLHRRRLMVRRPPRPPLGVLGLDAAGDAGDRRRRAGDG</sequence>